<name>A0A023GEE9_AMBTT</name>
<dbReference type="EMBL" id="GBBM01004283">
    <property type="protein sequence ID" value="JAC31135.1"/>
    <property type="molecule type" value="mRNA"/>
</dbReference>
<dbReference type="AlphaFoldDB" id="A0A023GEE9"/>
<keyword evidence="1" id="KW-0472">Membrane</keyword>
<keyword evidence="2" id="KW-0732">Signal</keyword>
<accession>A0A023GEE9</accession>
<evidence type="ECO:0000313" key="3">
    <source>
        <dbReference type="EMBL" id="JAC31135.1"/>
    </source>
</evidence>
<proteinExistence type="evidence at transcript level"/>
<feature type="signal peptide" evidence="2">
    <location>
        <begin position="1"/>
        <end position="16"/>
    </location>
</feature>
<feature type="transmembrane region" description="Helical" evidence="1">
    <location>
        <begin position="165"/>
        <end position="185"/>
    </location>
</feature>
<protein>
    <submittedName>
        <fullName evidence="3">Putative conserved plasma membrane protein</fullName>
    </submittedName>
</protein>
<sequence length="241" mass="26611">MWVVTLSCFPLAVFQAEQLFEAALQGHAYTLGSSWLQAVNLCSAVLLTGFACVKFNNRHAQITFTWPTVQSVLRTAAEHAAWLPLLAARVLAFAVLIAKALEPTHVFGIFFALSLHFEFRRDRASLLAGQPRGFLLNVATNVARAAVGMFFKLRNWQEPLAAKPYVVFAIMLFVQSFGCIFLPFLQQYGFSMSMDAFLAYYAAPVFFACIGVHYALLVIGTAFLVVWYRVEGAGTSGYGAI</sequence>
<reference evidence="3" key="1">
    <citation type="submission" date="2014-03" db="EMBL/GenBank/DDBJ databases">
        <title>The sialotranscriptome of Amblyomma triste, Amblyomma parvum and Amblyomma cajennense ticks, uncovered by 454-based RNA-seq.</title>
        <authorList>
            <person name="Garcia G.R."/>
            <person name="Gardinassi L.G."/>
            <person name="Ribeiro J.M."/>
            <person name="Anatriello E."/>
            <person name="Ferreira B.R."/>
            <person name="Moreira H.N."/>
            <person name="Mafra C."/>
            <person name="Olegario M.M."/>
            <person name="Szabo P.J."/>
            <person name="Miranda-Santos I.K."/>
            <person name="Maruyama S.R."/>
        </authorList>
    </citation>
    <scope>NUCLEOTIDE SEQUENCE</scope>
    <source>
        <strain evidence="3">Mato Grasso do Sul</strain>
        <tissue evidence="3">Salivary glands</tissue>
    </source>
</reference>
<keyword evidence="1" id="KW-0812">Transmembrane</keyword>
<feature type="chain" id="PRO_5001517307" evidence="2">
    <location>
        <begin position="17"/>
        <end position="241"/>
    </location>
</feature>
<organism evidence="3">
    <name type="scientific">Amblyomma triste</name>
    <name type="common">Neotropical tick</name>
    <dbReference type="NCBI Taxonomy" id="251400"/>
    <lineage>
        <taxon>Eukaryota</taxon>
        <taxon>Metazoa</taxon>
        <taxon>Ecdysozoa</taxon>
        <taxon>Arthropoda</taxon>
        <taxon>Chelicerata</taxon>
        <taxon>Arachnida</taxon>
        <taxon>Acari</taxon>
        <taxon>Parasitiformes</taxon>
        <taxon>Ixodida</taxon>
        <taxon>Ixodoidea</taxon>
        <taxon>Ixodidae</taxon>
        <taxon>Amblyomminae</taxon>
        <taxon>Amblyomma</taxon>
    </lineage>
</organism>
<feature type="transmembrane region" description="Helical" evidence="1">
    <location>
        <begin position="197"/>
        <end position="228"/>
    </location>
</feature>
<keyword evidence="1" id="KW-1133">Transmembrane helix</keyword>
<evidence type="ECO:0000256" key="2">
    <source>
        <dbReference type="SAM" id="SignalP"/>
    </source>
</evidence>
<evidence type="ECO:0000256" key="1">
    <source>
        <dbReference type="SAM" id="Phobius"/>
    </source>
</evidence>